<dbReference type="InterPro" id="IPR004513">
    <property type="entry name" value="FtsX"/>
</dbReference>
<evidence type="ECO:0000256" key="1">
    <source>
        <dbReference type="ARBA" id="ARBA00004429"/>
    </source>
</evidence>
<dbReference type="RefSeq" id="WP_133540339.1">
    <property type="nucleotide sequence ID" value="NZ_SNXI01000015.1"/>
</dbReference>
<dbReference type="Gene3D" id="3.30.70.3040">
    <property type="match status" value="1"/>
</dbReference>
<evidence type="ECO:0000256" key="13">
    <source>
        <dbReference type="SAM" id="Phobius"/>
    </source>
</evidence>
<name>A0A4R6P1G2_9GAMM</name>
<keyword evidence="17" id="KW-1185">Reference proteome</keyword>
<proteinExistence type="inferred from homology"/>
<feature type="transmembrane region" description="Helical" evidence="13">
    <location>
        <begin position="301"/>
        <end position="319"/>
    </location>
</feature>
<comment type="subcellular location">
    <subcellularLocation>
        <location evidence="1">Cell inner membrane</location>
        <topology evidence="1">Multi-pass membrane protein</topology>
    </subcellularLocation>
</comment>
<evidence type="ECO:0000256" key="5">
    <source>
        <dbReference type="ARBA" id="ARBA00022475"/>
    </source>
</evidence>
<evidence type="ECO:0000256" key="10">
    <source>
        <dbReference type="ARBA" id="ARBA00023136"/>
    </source>
</evidence>
<comment type="subunit">
    <text evidence="3">Forms a membrane-associated complex with FtsE.</text>
</comment>
<dbReference type="OrthoDB" id="9813411at2"/>
<feature type="domain" description="ABC3 transporter permease C-terminal" evidence="14">
    <location>
        <begin position="206"/>
        <end position="322"/>
    </location>
</feature>
<dbReference type="PANTHER" id="PTHR47755">
    <property type="entry name" value="CELL DIVISION PROTEIN FTSX"/>
    <property type="match status" value="1"/>
</dbReference>
<evidence type="ECO:0000256" key="12">
    <source>
        <dbReference type="PIRNR" id="PIRNR003097"/>
    </source>
</evidence>
<dbReference type="Pfam" id="PF02687">
    <property type="entry name" value="FtsX"/>
    <property type="match status" value="1"/>
</dbReference>
<gene>
    <name evidence="16" type="ORF">DEU29_11576</name>
</gene>
<keyword evidence="7 12" id="KW-0132">Cell division</keyword>
<dbReference type="PANTHER" id="PTHR47755:SF1">
    <property type="entry name" value="CELL DIVISION PROTEIN FTSX"/>
    <property type="match status" value="1"/>
</dbReference>
<evidence type="ECO:0000256" key="9">
    <source>
        <dbReference type="ARBA" id="ARBA00022989"/>
    </source>
</evidence>
<dbReference type="EMBL" id="SNXI01000015">
    <property type="protein sequence ID" value="TDP30793.1"/>
    <property type="molecule type" value="Genomic_DNA"/>
</dbReference>
<dbReference type="GO" id="GO:0051301">
    <property type="term" value="P:cell division"/>
    <property type="evidence" value="ECO:0007669"/>
    <property type="project" value="UniProtKB-KW"/>
</dbReference>
<evidence type="ECO:0000313" key="17">
    <source>
        <dbReference type="Proteomes" id="UP000295531"/>
    </source>
</evidence>
<evidence type="ECO:0000256" key="3">
    <source>
        <dbReference type="ARBA" id="ARBA00011160"/>
    </source>
</evidence>
<dbReference type="InterPro" id="IPR003838">
    <property type="entry name" value="ABC3_permease_C"/>
</dbReference>
<keyword evidence="10 12" id="KW-0472">Membrane</keyword>
<feature type="domain" description="FtsX extracellular" evidence="15">
    <location>
        <begin position="87"/>
        <end position="179"/>
    </location>
</feature>
<evidence type="ECO:0000256" key="4">
    <source>
        <dbReference type="ARBA" id="ARBA00021907"/>
    </source>
</evidence>
<evidence type="ECO:0000256" key="11">
    <source>
        <dbReference type="ARBA" id="ARBA00023306"/>
    </source>
</evidence>
<evidence type="ECO:0000259" key="14">
    <source>
        <dbReference type="Pfam" id="PF02687"/>
    </source>
</evidence>
<evidence type="ECO:0000256" key="8">
    <source>
        <dbReference type="ARBA" id="ARBA00022692"/>
    </source>
</evidence>
<feature type="transmembrane region" description="Helical" evidence="13">
    <location>
        <begin position="254"/>
        <end position="275"/>
    </location>
</feature>
<dbReference type="Pfam" id="PF18075">
    <property type="entry name" value="FtsX_ECD"/>
    <property type="match status" value="1"/>
</dbReference>
<dbReference type="AlphaFoldDB" id="A0A4R6P1G2"/>
<keyword evidence="11 12" id="KW-0131">Cell cycle</keyword>
<comment type="similarity">
    <text evidence="2 12">Belongs to the ABC-4 integral membrane protein family. FtsX subfamily.</text>
</comment>
<keyword evidence="8 13" id="KW-0812">Transmembrane</keyword>
<dbReference type="GO" id="GO:0005886">
    <property type="term" value="C:plasma membrane"/>
    <property type="evidence" value="ECO:0007669"/>
    <property type="project" value="UniProtKB-SubCell"/>
</dbReference>
<dbReference type="Proteomes" id="UP000295531">
    <property type="component" value="Unassembled WGS sequence"/>
</dbReference>
<comment type="function">
    <text evidence="12">Part of the ABC transporter FtsEX involved in cellular division.</text>
</comment>
<keyword evidence="5 12" id="KW-1003">Cell membrane</keyword>
<dbReference type="NCBIfam" id="TIGR00439">
    <property type="entry name" value="FtsX_Gneg"/>
    <property type="match status" value="1"/>
</dbReference>
<sequence length="329" mass="36955">MSLLFRNRDVPGGAAKRQKLAWYRRALMWPVHHLQQAVASLGELWRNPFASLLTMAVLGLSLTLPSTLYVLVKNTSAVSGDWQQASQMSLFLRKEIDTKAIETLKTQWSLNPKIESVELISKEQGLADFRQQSGFGETLDYLESNPLPDVLLVIPADAFRTPEKARELLAELERAREVDFGKLDVQWLERLQALLNLAEDILGGLGILLCLSVVLIVGNTIRLNILSQREEIVVMKLVGATNAFIQRPFLYTGLWYGFIGGILAWLATAVLIWWVEGSVLSVTELYETQFQLAGLNFNEMLIVWLIAIVLGLAGSYLAVRRHIRSIEPQ</sequence>
<evidence type="ECO:0000256" key="2">
    <source>
        <dbReference type="ARBA" id="ARBA00007379"/>
    </source>
</evidence>
<feature type="transmembrane region" description="Helical" evidence="13">
    <location>
        <begin position="201"/>
        <end position="221"/>
    </location>
</feature>
<keyword evidence="9 13" id="KW-1133">Transmembrane helix</keyword>
<organism evidence="16 17">
    <name type="scientific">Idiomarina aquatica</name>
    <dbReference type="NCBI Taxonomy" id="1327752"/>
    <lineage>
        <taxon>Bacteria</taxon>
        <taxon>Pseudomonadati</taxon>
        <taxon>Pseudomonadota</taxon>
        <taxon>Gammaproteobacteria</taxon>
        <taxon>Alteromonadales</taxon>
        <taxon>Idiomarinaceae</taxon>
        <taxon>Idiomarina</taxon>
    </lineage>
</organism>
<dbReference type="GO" id="GO:0032153">
    <property type="term" value="C:cell division site"/>
    <property type="evidence" value="ECO:0007669"/>
    <property type="project" value="TreeGrafter"/>
</dbReference>
<protein>
    <recommendedName>
        <fullName evidence="4 12">Cell division protein FtsX</fullName>
    </recommendedName>
</protein>
<evidence type="ECO:0000313" key="16">
    <source>
        <dbReference type="EMBL" id="TDP30793.1"/>
    </source>
</evidence>
<evidence type="ECO:0000259" key="15">
    <source>
        <dbReference type="Pfam" id="PF18075"/>
    </source>
</evidence>
<dbReference type="PIRSF" id="PIRSF003097">
    <property type="entry name" value="FtsX"/>
    <property type="match status" value="1"/>
</dbReference>
<dbReference type="InterPro" id="IPR040690">
    <property type="entry name" value="FtsX_ECD"/>
</dbReference>
<dbReference type="InterPro" id="IPR047590">
    <property type="entry name" value="FtsX_proteobact-type"/>
</dbReference>
<evidence type="ECO:0000256" key="7">
    <source>
        <dbReference type="ARBA" id="ARBA00022618"/>
    </source>
</evidence>
<evidence type="ECO:0000256" key="6">
    <source>
        <dbReference type="ARBA" id="ARBA00022519"/>
    </source>
</evidence>
<reference evidence="16 17" key="1">
    <citation type="submission" date="2019-03" db="EMBL/GenBank/DDBJ databases">
        <title>Freshwater and sediment microbial communities from various areas in North America, analyzing microbe dynamics in response to fracking.</title>
        <authorList>
            <person name="Lamendella R."/>
        </authorList>
    </citation>
    <scope>NUCLEOTIDE SEQUENCE [LARGE SCALE GENOMIC DNA]</scope>
    <source>
        <strain evidence="16 17">18_TX</strain>
    </source>
</reference>
<comment type="caution">
    <text evidence="16">The sequence shown here is derived from an EMBL/GenBank/DDBJ whole genome shotgun (WGS) entry which is preliminary data.</text>
</comment>
<keyword evidence="6 12" id="KW-0997">Cell inner membrane</keyword>
<accession>A0A4R6P1G2</accession>